<gene>
    <name evidence="1" type="ORF">FJTKL_00937</name>
</gene>
<sequence>MLCRVRDASSLVPFPPFLCAVAPSFDYMFFPWNFLCTRHIVYPKDRSCPWPPIGDSQYIYGLDSETHVRSSHSRTLREKEKETSWEGMSLFAALVRRHEASGPVVSSGPAQVRLYLLKPDRHSVKVLVRPKFP</sequence>
<organism evidence="1 2">
    <name type="scientific">Diaporthe vaccinii</name>
    <dbReference type="NCBI Taxonomy" id="105482"/>
    <lineage>
        <taxon>Eukaryota</taxon>
        <taxon>Fungi</taxon>
        <taxon>Dikarya</taxon>
        <taxon>Ascomycota</taxon>
        <taxon>Pezizomycotina</taxon>
        <taxon>Sordariomycetes</taxon>
        <taxon>Sordariomycetidae</taxon>
        <taxon>Diaporthales</taxon>
        <taxon>Diaporthaceae</taxon>
        <taxon>Diaporthe</taxon>
        <taxon>Diaporthe eres species complex</taxon>
    </lineage>
</organism>
<proteinExistence type="predicted"/>
<evidence type="ECO:0000313" key="2">
    <source>
        <dbReference type="Proteomes" id="UP001600888"/>
    </source>
</evidence>
<dbReference type="Proteomes" id="UP001600888">
    <property type="component" value="Unassembled WGS sequence"/>
</dbReference>
<protein>
    <submittedName>
        <fullName evidence="1">Uncharacterized protein</fullName>
    </submittedName>
</protein>
<keyword evidence="2" id="KW-1185">Reference proteome</keyword>
<evidence type="ECO:0000313" key="1">
    <source>
        <dbReference type="EMBL" id="KAL2276332.1"/>
    </source>
</evidence>
<reference evidence="1 2" key="1">
    <citation type="submission" date="2024-03" db="EMBL/GenBank/DDBJ databases">
        <title>A high-quality draft genome sequence of Diaporthe vaccinii, a causative agent of upright dieback and viscid rot disease in cranberry plants.</title>
        <authorList>
            <person name="Sarrasin M."/>
            <person name="Lang B.F."/>
            <person name="Burger G."/>
        </authorList>
    </citation>
    <scope>NUCLEOTIDE SEQUENCE [LARGE SCALE GENOMIC DNA]</scope>
    <source>
        <strain evidence="1 2">IS7</strain>
    </source>
</reference>
<accession>A0ABR4E1N2</accession>
<dbReference type="EMBL" id="JBAWTH010000117">
    <property type="protein sequence ID" value="KAL2276332.1"/>
    <property type="molecule type" value="Genomic_DNA"/>
</dbReference>
<comment type="caution">
    <text evidence="1">The sequence shown here is derived from an EMBL/GenBank/DDBJ whole genome shotgun (WGS) entry which is preliminary data.</text>
</comment>
<name>A0ABR4E1N2_9PEZI</name>